<evidence type="ECO:0000313" key="2">
    <source>
        <dbReference type="EMBL" id="CAZ81278.1"/>
    </source>
</evidence>
<dbReference type="Proteomes" id="UP000006911">
    <property type="component" value="Unassembled WGS sequence"/>
</dbReference>
<dbReference type="InParanoid" id="D5G9T5"/>
<dbReference type="GeneID" id="9188521"/>
<dbReference type="EMBL" id="FN430064">
    <property type="protein sequence ID" value="CAZ81278.1"/>
    <property type="molecule type" value="Genomic_DNA"/>
</dbReference>
<proteinExistence type="predicted"/>
<feature type="region of interest" description="Disordered" evidence="1">
    <location>
        <begin position="135"/>
        <end position="170"/>
    </location>
</feature>
<accession>D5G9T5</accession>
<sequence>MPSIHYFPTRLLKSLPDGTSVELCFVLLVDEEMHMTIVARTYELLHTTGDSQVPTHSFRFPPNGDFVSSPMGMAILTGELTIMVEQFVSSEREEDEGKGKGERELAFPLRAGTPLPGVEQVAEEGERAYDYPEEYIEESPKGPPPSPEITATHPPIHPDPQRLSRPSLPPSAPPLKYVSKFLPQPDIRSLTIAERRVRTRLAGAPIAGQTVRFPPGRINVALAEGYGRGTIMGLHL</sequence>
<protein>
    <submittedName>
        <fullName evidence="2">(Perigord truffle) hypothetical protein</fullName>
    </submittedName>
</protein>
<reference evidence="2 3" key="1">
    <citation type="journal article" date="2010" name="Nature">
        <title>Perigord black truffle genome uncovers evolutionary origins and mechanisms of symbiosis.</title>
        <authorList>
            <person name="Martin F."/>
            <person name="Kohler A."/>
            <person name="Murat C."/>
            <person name="Balestrini R."/>
            <person name="Coutinho P.M."/>
            <person name="Jaillon O."/>
            <person name="Montanini B."/>
            <person name="Morin E."/>
            <person name="Noel B."/>
            <person name="Percudani R."/>
            <person name="Porcel B."/>
            <person name="Rubini A."/>
            <person name="Amicucci A."/>
            <person name="Amselem J."/>
            <person name="Anthouard V."/>
            <person name="Arcioni S."/>
            <person name="Artiguenave F."/>
            <person name="Aury J.M."/>
            <person name="Ballario P."/>
            <person name="Bolchi A."/>
            <person name="Brenna A."/>
            <person name="Brun A."/>
            <person name="Buee M."/>
            <person name="Cantarel B."/>
            <person name="Chevalier G."/>
            <person name="Couloux A."/>
            <person name="Da Silva C."/>
            <person name="Denoeud F."/>
            <person name="Duplessis S."/>
            <person name="Ghignone S."/>
            <person name="Hilselberger B."/>
            <person name="Iotti M."/>
            <person name="Marcais B."/>
            <person name="Mello A."/>
            <person name="Miranda M."/>
            <person name="Pacioni G."/>
            <person name="Quesneville H."/>
            <person name="Riccioni C."/>
            <person name="Ruotolo R."/>
            <person name="Splivallo R."/>
            <person name="Stocchi V."/>
            <person name="Tisserant E."/>
            <person name="Viscomi A.R."/>
            <person name="Zambonelli A."/>
            <person name="Zampieri E."/>
            <person name="Henrissat B."/>
            <person name="Lebrun M.H."/>
            <person name="Paolocci F."/>
            <person name="Bonfante P."/>
            <person name="Ottonello S."/>
            <person name="Wincker P."/>
        </authorList>
    </citation>
    <scope>NUCLEOTIDE SEQUENCE [LARGE SCALE GENOMIC DNA]</scope>
    <source>
        <strain evidence="2 3">Mel28</strain>
    </source>
</reference>
<dbReference type="HOGENOM" id="CLU_1176159_0_0_1"/>
<gene>
    <name evidence="2" type="ORF">GSTUM_00005063001</name>
</gene>
<dbReference type="RefSeq" id="XP_002837087.1">
    <property type="nucleotide sequence ID" value="XM_002837041.1"/>
</dbReference>
<evidence type="ECO:0000256" key="1">
    <source>
        <dbReference type="SAM" id="MobiDB-lite"/>
    </source>
</evidence>
<organism evidence="2 3">
    <name type="scientific">Tuber melanosporum (strain Mel28)</name>
    <name type="common">Perigord black truffle</name>
    <dbReference type="NCBI Taxonomy" id="656061"/>
    <lineage>
        <taxon>Eukaryota</taxon>
        <taxon>Fungi</taxon>
        <taxon>Dikarya</taxon>
        <taxon>Ascomycota</taxon>
        <taxon>Pezizomycotina</taxon>
        <taxon>Pezizomycetes</taxon>
        <taxon>Pezizales</taxon>
        <taxon>Tuberaceae</taxon>
        <taxon>Tuber</taxon>
    </lineage>
</organism>
<dbReference type="AlphaFoldDB" id="D5G9T5"/>
<evidence type="ECO:0000313" key="3">
    <source>
        <dbReference type="Proteomes" id="UP000006911"/>
    </source>
</evidence>
<dbReference type="KEGG" id="tml:GSTUM_00005063001"/>
<name>D5G9T5_TUBMM</name>
<keyword evidence="3" id="KW-1185">Reference proteome</keyword>